<proteinExistence type="predicted"/>
<evidence type="ECO:0000256" key="8">
    <source>
        <dbReference type="ARBA" id="ARBA00022827"/>
    </source>
</evidence>
<comment type="pathway">
    <text evidence="1">Cofactor biosynthesis; FAD biosynthesis; FAD from FMN: step 1/1.</text>
</comment>
<dbReference type="EC" id="2.7.7.2" evidence="2"/>
<evidence type="ECO:0000256" key="1">
    <source>
        <dbReference type="ARBA" id="ARBA00004726"/>
    </source>
</evidence>
<dbReference type="PANTHER" id="PTHR23293">
    <property type="entry name" value="FAD SYNTHETASE-RELATED FMN ADENYLYLTRANSFERASE"/>
    <property type="match status" value="1"/>
</dbReference>
<keyword evidence="5" id="KW-0808">Transferase</keyword>
<gene>
    <name evidence="14" type="primary">FAD1</name>
    <name evidence="14" type="ORF">HK103_000734</name>
</gene>
<keyword evidence="8" id="KW-0274">FAD</keyword>
<evidence type="ECO:0000259" key="13">
    <source>
        <dbReference type="Pfam" id="PF01507"/>
    </source>
</evidence>
<evidence type="ECO:0000256" key="5">
    <source>
        <dbReference type="ARBA" id="ARBA00022679"/>
    </source>
</evidence>
<keyword evidence="15" id="KW-1185">Reference proteome</keyword>
<dbReference type="Gene3D" id="3.40.50.620">
    <property type="entry name" value="HUPs"/>
    <property type="match status" value="1"/>
</dbReference>
<keyword evidence="7" id="KW-0547">Nucleotide-binding</keyword>
<evidence type="ECO:0000256" key="10">
    <source>
        <dbReference type="ARBA" id="ARBA00031145"/>
    </source>
</evidence>
<name>A0AAD5UBK0_9FUNG</name>
<evidence type="ECO:0000256" key="2">
    <source>
        <dbReference type="ARBA" id="ARBA00012393"/>
    </source>
</evidence>
<dbReference type="SUPFAM" id="SSF52402">
    <property type="entry name" value="Adenine nucleotide alpha hydrolases-like"/>
    <property type="match status" value="1"/>
</dbReference>
<accession>A0AAD5UBK0</accession>
<protein>
    <recommendedName>
        <fullName evidence="2">FAD synthase</fullName>
        <ecNumber evidence="2">2.7.7.2</ecNumber>
    </recommendedName>
    <alternativeName>
        <fullName evidence="10">FAD pyrophosphorylase</fullName>
    </alternativeName>
    <alternativeName>
        <fullName evidence="11">FMN adenylyltransferase</fullName>
    </alternativeName>
</protein>
<feature type="domain" description="Phosphoadenosine phosphosulphate reductase" evidence="13">
    <location>
        <begin position="25"/>
        <end position="94"/>
    </location>
</feature>
<dbReference type="InterPro" id="IPR014729">
    <property type="entry name" value="Rossmann-like_a/b/a_fold"/>
</dbReference>
<organism evidence="14 15">
    <name type="scientific">Boothiomyces macroporosus</name>
    <dbReference type="NCBI Taxonomy" id="261099"/>
    <lineage>
        <taxon>Eukaryota</taxon>
        <taxon>Fungi</taxon>
        <taxon>Fungi incertae sedis</taxon>
        <taxon>Chytridiomycota</taxon>
        <taxon>Chytridiomycota incertae sedis</taxon>
        <taxon>Chytridiomycetes</taxon>
        <taxon>Rhizophydiales</taxon>
        <taxon>Terramycetaceae</taxon>
        <taxon>Boothiomyces</taxon>
    </lineage>
</organism>
<keyword evidence="3" id="KW-0285">Flavoprotein</keyword>
<evidence type="ECO:0000256" key="12">
    <source>
        <dbReference type="ARBA" id="ARBA00049494"/>
    </source>
</evidence>
<sequence length="122" mass="13898">MDLATYLGNMKDTLKVFLDSNPIVQCVFIGVRKDDPYGNIMKEFQPTDGDWPKTMRVHPLLDWEYADIWDFILPLGIPYCSLYTSLGGTTNTKPNPALQKPDGTFEPAYRLTDASKERCGRF</sequence>
<keyword evidence="6" id="KW-0548">Nucleotidyltransferase</keyword>
<evidence type="ECO:0000313" key="14">
    <source>
        <dbReference type="EMBL" id="KAJ3253355.1"/>
    </source>
</evidence>
<comment type="catalytic activity">
    <reaction evidence="12">
        <text>FMN + ATP + H(+) = FAD + diphosphate</text>
        <dbReference type="Rhea" id="RHEA:17237"/>
        <dbReference type="ChEBI" id="CHEBI:15378"/>
        <dbReference type="ChEBI" id="CHEBI:30616"/>
        <dbReference type="ChEBI" id="CHEBI:33019"/>
        <dbReference type="ChEBI" id="CHEBI:57692"/>
        <dbReference type="ChEBI" id="CHEBI:58210"/>
        <dbReference type="EC" id="2.7.7.2"/>
    </reaction>
</comment>
<dbReference type="Pfam" id="PF01507">
    <property type="entry name" value="PAPS_reduct"/>
    <property type="match status" value="1"/>
</dbReference>
<keyword evidence="4" id="KW-0288">FMN</keyword>
<comment type="caution">
    <text evidence="14">The sequence shown here is derived from an EMBL/GenBank/DDBJ whole genome shotgun (WGS) entry which is preliminary data.</text>
</comment>
<evidence type="ECO:0000256" key="3">
    <source>
        <dbReference type="ARBA" id="ARBA00022630"/>
    </source>
</evidence>
<evidence type="ECO:0000256" key="4">
    <source>
        <dbReference type="ARBA" id="ARBA00022643"/>
    </source>
</evidence>
<dbReference type="AlphaFoldDB" id="A0AAD5UBK0"/>
<reference evidence="14" key="1">
    <citation type="submission" date="2020-05" db="EMBL/GenBank/DDBJ databases">
        <title>Phylogenomic resolution of chytrid fungi.</title>
        <authorList>
            <person name="Stajich J.E."/>
            <person name="Amses K."/>
            <person name="Simmons R."/>
            <person name="Seto K."/>
            <person name="Myers J."/>
            <person name="Bonds A."/>
            <person name="Quandt C.A."/>
            <person name="Barry K."/>
            <person name="Liu P."/>
            <person name="Grigoriev I."/>
            <person name="Longcore J.E."/>
            <person name="James T.Y."/>
        </authorList>
    </citation>
    <scope>NUCLEOTIDE SEQUENCE</scope>
    <source>
        <strain evidence="14">PLAUS21</strain>
    </source>
</reference>
<dbReference type="GO" id="GO:0003919">
    <property type="term" value="F:FMN adenylyltransferase activity"/>
    <property type="evidence" value="ECO:0007669"/>
    <property type="project" value="UniProtKB-EC"/>
</dbReference>
<evidence type="ECO:0000256" key="9">
    <source>
        <dbReference type="ARBA" id="ARBA00022840"/>
    </source>
</evidence>
<dbReference type="Proteomes" id="UP001210925">
    <property type="component" value="Unassembled WGS sequence"/>
</dbReference>
<dbReference type="InterPro" id="IPR002500">
    <property type="entry name" value="PAPS_reduct_dom"/>
</dbReference>
<dbReference type="GO" id="GO:0005524">
    <property type="term" value="F:ATP binding"/>
    <property type="evidence" value="ECO:0007669"/>
    <property type="project" value="UniProtKB-KW"/>
</dbReference>
<keyword evidence="9" id="KW-0067">ATP-binding</keyword>
<dbReference type="GO" id="GO:0006747">
    <property type="term" value="P:FAD biosynthetic process"/>
    <property type="evidence" value="ECO:0007669"/>
    <property type="project" value="TreeGrafter"/>
</dbReference>
<evidence type="ECO:0000256" key="11">
    <source>
        <dbReference type="ARBA" id="ARBA00031871"/>
    </source>
</evidence>
<dbReference type="EMBL" id="JADGKB010000112">
    <property type="protein sequence ID" value="KAJ3253355.1"/>
    <property type="molecule type" value="Genomic_DNA"/>
</dbReference>
<evidence type="ECO:0000256" key="7">
    <source>
        <dbReference type="ARBA" id="ARBA00022741"/>
    </source>
</evidence>
<evidence type="ECO:0000256" key="6">
    <source>
        <dbReference type="ARBA" id="ARBA00022695"/>
    </source>
</evidence>
<evidence type="ECO:0000313" key="15">
    <source>
        <dbReference type="Proteomes" id="UP001210925"/>
    </source>
</evidence>
<dbReference type="PANTHER" id="PTHR23293:SF9">
    <property type="entry name" value="FAD SYNTHASE"/>
    <property type="match status" value="1"/>
</dbReference>